<evidence type="ECO:0000313" key="2">
    <source>
        <dbReference type="EMBL" id="GAH39778.1"/>
    </source>
</evidence>
<accession>X1H3C4</accession>
<reference evidence="2" key="1">
    <citation type="journal article" date="2014" name="Front. Microbiol.">
        <title>High frequency of phylogenetically diverse reductive dehalogenase-homologous genes in deep subseafloor sedimentary metagenomes.</title>
        <authorList>
            <person name="Kawai M."/>
            <person name="Futagami T."/>
            <person name="Toyoda A."/>
            <person name="Takaki Y."/>
            <person name="Nishi S."/>
            <person name="Hori S."/>
            <person name="Arai W."/>
            <person name="Tsubouchi T."/>
            <person name="Morono Y."/>
            <person name="Uchiyama I."/>
            <person name="Ito T."/>
            <person name="Fujiyama A."/>
            <person name="Inagaki F."/>
            <person name="Takami H."/>
        </authorList>
    </citation>
    <scope>NUCLEOTIDE SEQUENCE</scope>
    <source>
        <strain evidence="2">Expedition CK06-06</strain>
    </source>
</reference>
<dbReference type="AlphaFoldDB" id="X1H3C4"/>
<keyword evidence="1" id="KW-0315">Glutamine amidotransferase</keyword>
<gene>
    <name evidence="2" type="ORF">S03H2_11096</name>
</gene>
<dbReference type="SUPFAM" id="SSF56235">
    <property type="entry name" value="N-terminal nucleophile aminohydrolases (Ntn hydrolases)"/>
    <property type="match status" value="1"/>
</dbReference>
<protein>
    <recommendedName>
        <fullName evidence="3">Glutamine amidotransferase type-2 domain-containing protein</fullName>
    </recommendedName>
</protein>
<dbReference type="InterPro" id="IPR026869">
    <property type="entry name" value="EgtC-like"/>
</dbReference>
<dbReference type="EMBL" id="BARU01005673">
    <property type="protein sequence ID" value="GAH39778.1"/>
    <property type="molecule type" value="Genomic_DNA"/>
</dbReference>
<evidence type="ECO:0000256" key="1">
    <source>
        <dbReference type="ARBA" id="ARBA00022962"/>
    </source>
</evidence>
<dbReference type="Pfam" id="PF13230">
    <property type="entry name" value="GATase_4"/>
    <property type="match status" value="1"/>
</dbReference>
<name>X1H3C4_9ZZZZ</name>
<evidence type="ECO:0008006" key="3">
    <source>
        <dbReference type="Google" id="ProtNLM"/>
    </source>
</evidence>
<dbReference type="InterPro" id="IPR029055">
    <property type="entry name" value="Ntn_hydrolases_N"/>
</dbReference>
<organism evidence="2">
    <name type="scientific">marine sediment metagenome</name>
    <dbReference type="NCBI Taxonomy" id="412755"/>
    <lineage>
        <taxon>unclassified sequences</taxon>
        <taxon>metagenomes</taxon>
        <taxon>ecological metagenomes</taxon>
    </lineage>
</organism>
<comment type="caution">
    <text evidence="2">The sequence shown here is derived from an EMBL/GenBank/DDBJ whole genome shotgun (WGS) entry which is preliminary data.</text>
</comment>
<proteinExistence type="predicted"/>
<dbReference type="Gene3D" id="3.60.20.10">
    <property type="entry name" value="Glutamine Phosphoribosylpyrophosphate, subunit 1, domain 1"/>
    <property type="match status" value="1"/>
</dbReference>
<sequence length="246" mass="28868">MCRMFFQCSLEPFQIDFKILKKFVTSCHWHYLRKYNLFGHHGLGWGFAYISEDDNKLVVKRDITQIYHADWKNLTKIKTRFLLVHARKTLPWKKNFRDVHPIDIGEKYIITHNGIIKGFPDKKLKNPKLERIYSNTNLDTRKYLCAIIDELQEGKSLKNTLESLFKEIEIGAGANAFLFNSHTCNVIINHKTNFNGRHHTLFLSKKQKEILVSTTPLTDNAKEIPNYSLIQIDLNNLNLNAMKLEF</sequence>